<proteinExistence type="predicted"/>
<reference evidence="1" key="1">
    <citation type="journal article" date="2014" name="Front. Microbiol.">
        <title>High frequency of phylogenetically diverse reductive dehalogenase-homologous genes in deep subseafloor sedimentary metagenomes.</title>
        <authorList>
            <person name="Kawai M."/>
            <person name="Futagami T."/>
            <person name="Toyoda A."/>
            <person name="Takaki Y."/>
            <person name="Nishi S."/>
            <person name="Hori S."/>
            <person name="Arai W."/>
            <person name="Tsubouchi T."/>
            <person name="Morono Y."/>
            <person name="Uchiyama I."/>
            <person name="Ito T."/>
            <person name="Fujiyama A."/>
            <person name="Inagaki F."/>
            <person name="Takami H."/>
        </authorList>
    </citation>
    <scope>NUCLEOTIDE SEQUENCE</scope>
    <source>
        <strain evidence="1">Expedition CK06-06</strain>
    </source>
</reference>
<accession>X1E1R0</accession>
<dbReference type="AlphaFoldDB" id="X1E1R0"/>
<evidence type="ECO:0000313" key="1">
    <source>
        <dbReference type="EMBL" id="GAH02588.1"/>
    </source>
</evidence>
<feature type="non-terminal residue" evidence="1">
    <location>
        <position position="56"/>
    </location>
</feature>
<gene>
    <name evidence="1" type="ORF">S01H4_49828</name>
</gene>
<comment type="caution">
    <text evidence="1">The sequence shown here is derived from an EMBL/GenBank/DDBJ whole genome shotgun (WGS) entry which is preliminary data.</text>
</comment>
<protein>
    <submittedName>
        <fullName evidence="1">Uncharacterized protein</fullName>
    </submittedName>
</protein>
<sequence length="56" mass="6313">MNILEDDETWDEEFDEENLDQPVIPCPYCGAEMLEDSPQCPVCGNYISAEDLPTTS</sequence>
<name>X1E1R0_9ZZZZ</name>
<dbReference type="EMBL" id="BART01028224">
    <property type="protein sequence ID" value="GAH02588.1"/>
    <property type="molecule type" value="Genomic_DNA"/>
</dbReference>
<organism evidence="1">
    <name type="scientific">marine sediment metagenome</name>
    <dbReference type="NCBI Taxonomy" id="412755"/>
    <lineage>
        <taxon>unclassified sequences</taxon>
        <taxon>metagenomes</taxon>
        <taxon>ecological metagenomes</taxon>
    </lineage>
</organism>